<comment type="caution">
    <text evidence="2">The sequence shown here is derived from an EMBL/GenBank/DDBJ whole genome shotgun (WGS) entry which is preliminary data.</text>
</comment>
<organism evidence="2 3">
    <name type="scientific">Rhamnella rubrinervis</name>
    <dbReference type="NCBI Taxonomy" id="2594499"/>
    <lineage>
        <taxon>Eukaryota</taxon>
        <taxon>Viridiplantae</taxon>
        <taxon>Streptophyta</taxon>
        <taxon>Embryophyta</taxon>
        <taxon>Tracheophyta</taxon>
        <taxon>Spermatophyta</taxon>
        <taxon>Magnoliopsida</taxon>
        <taxon>eudicotyledons</taxon>
        <taxon>Gunneridae</taxon>
        <taxon>Pentapetalae</taxon>
        <taxon>rosids</taxon>
        <taxon>fabids</taxon>
        <taxon>Rosales</taxon>
        <taxon>Rhamnaceae</taxon>
        <taxon>rhamnoid group</taxon>
        <taxon>Rhamneae</taxon>
        <taxon>Rhamnella</taxon>
    </lineage>
</organism>
<dbReference type="Proteomes" id="UP000796880">
    <property type="component" value="Unassembled WGS sequence"/>
</dbReference>
<reference evidence="2" key="1">
    <citation type="submission" date="2020-03" db="EMBL/GenBank/DDBJ databases">
        <title>A high-quality chromosome-level genome assembly of a woody plant with both climbing and erect habits, Rhamnella rubrinervis.</title>
        <authorList>
            <person name="Lu Z."/>
            <person name="Yang Y."/>
            <person name="Zhu X."/>
            <person name="Sun Y."/>
        </authorList>
    </citation>
    <scope>NUCLEOTIDE SEQUENCE</scope>
    <source>
        <strain evidence="2">BYM</strain>
        <tissue evidence="2">Leaf</tissue>
    </source>
</reference>
<feature type="signal peptide" evidence="1">
    <location>
        <begin position="1"/>
        <end position="17"/>
    </location>
</feature>
<accession>A0A8K0MRZ8</accession>
<dbReference type="AlphaFoldDB" id="A0A8K0MRZ8"/>
<evidence type="ECO:0000313" key="3">
    <source>
        <dbReference type="Proteomes" id="UP000796880"/>
    </source>
</evidence>
<evidence type="ECO:0000256" key="1">
    <source>
        <dbReference type="SAM" id="SignalP"/>
    </source>
</evidence>
<keyword evidence="1" id="KW-0732">Signal</keyword>
<sequence length="264" mass="28291">MQHGCGLVCSWLFFTLSYQLKSSTRSAAGSRDLQVFPSLCGARDLVCSHWCSRSGFFRWIEKSMVIAAIFTSSVGGQDCSWSLRVAESSSCLRRSRSLGSNLRVCVGVVYSPVVASASSSLSGRWLRVSWFVASGLTTRAATGSGCISTDTYCGVRTYVIFPGAVSGPRSCLYSNASSCSTPCELVPGSIGLEDSGLTSHQRTGFPQADFHTWRSLCFSSSFRESSSPLRRRWVLLAGSELRSVCLAIVLGACTGTITVSMAQA</sequence>
<evidence type="ECO:0008006" key="4">
    <source>
        <dbReference type="Google" id="ProtNLM"/>
    </source>
</evidence>
<proteinExistence type="predicted"/>
<evidence type="ECO:0000313" key="2">
    <source>
        <dbReference type="EMBL" id="KAF3455854.1"/>
    </source>
</evidence>
<feature type="chain" id="PRO_5035436045" description="Secreted protein" evidence="1">
    <location>
        <begin position="18"/>
        <end position="264"/>
    </location>
</feature>
<name>A0A8K0MRZ8_9ROSA</name>
<dbReference type="EMBL" id="VOIH02000001">
    <property type="protein sequence ID" value="KAF3455854.1"/>
    <property type="molecule type" value="Genomic_DNA"/>
</dbReference>
<protein>
    <recommendedName>
        <fullName evidence="4">Secreted protein</fullName>
    </recommendedName>
</protein>
<keyword evidence="3" id="KW-1185">Reference proteome</keyword>
<gene>
    <name evidence="2" type="ORF">FNV43_RR00496</name>
</gene>